<dbReference type="RefSeq" id="WP_229954739.1">
    <property type="nucleotide sequence ID" value="NZ_BAAAEM010000002.1"/>
</dbReference>
<gene>
    <name evidence="2" type="ORF">GCM10009096_19340</name>
</gene>
<comment type="caution">
    <text evidence="2">The sequence shown here is derived from an EMBL/GenBank/DDBJ whole genome shotgun (WGS) entry which is preliminary data.</text>
</comment>
<feature type="transmembrane region" description="Helical" evidence="1">
    <location>
        <begin position="59"/>
        <end position="80"/>
    </location>
</feature>
<keyword evidence="1" id="KW-0812">Transmembrane</keyword>
<keyword evidence="1" id="KW-0472">Membrane</keyword>
<evidence type="ECO:0000256" key="1">
    <source>
        <dbReference type="SAM" id="Phobius"/>
    </source>
</evidence>
<dbReference type="EMBL" id="BAAAEM010000002">
    <property type="protein sequence ID" value="GAA0477579.1"/>
    <property type="molecule type" value="Genomic_DNA"/>
</dbReference>
<organism evidence="2 3">
    <name type="scientific">Parasphingorhabdus litoris</name>
    <dbReference type="NCBI Taxonomy" id="394733"/>
    <lineage>
        <taxon>Bacteria</taxon>
        <taxon>Pseudomonadati</taxon>
        <taxon>Pseudomonadota</taxon>
        <taxon>Alphaproteobacteria</taxon>
        <taxon>Sphingomonadales</taxon>
        <taxon>Sphingomonadaceae</taxon>
        <taxon>Parasphingorhabdus</taxon>
    </lineage>
</organism>
<reference evidence="2 3" key="1">
    <citation type="journal article" date="2019" name="Int. J. Syst. Evol. Microbiol.">
        <title>The Global Catalogue of Microorganisms (GCM) 10K type strain sequencing project: providing services to taxonomists for standard genome sequencing and annotation.</title>
        <authorList>
            <consortium name="The Broad Institute Genomics Platform"/>
            <consortium name="The Broad Institute Genome Sequencing Center for Infectious Disease"/>
            <person name="Wu L."/>
            <person name="Ma J."/>
        </authorList>
    </citation>
    <scope>NUCLEOTIDE SEQUENCE [LARGE SCALE GENOMIC DNA]</scope>
    <source>
        <strain evidence="2 3">JCM 14162</strain>
    </source>
</reference>
<keyword evidence="3" id="KW-1185">Reference proteome</keyword>
<sequence>MESVLLWQLTGIVSAIGGVYLLHKAWHKRFGANLEIIGGVLLILFSIIAWVQTSGADKGTALGIIVLIIVGGLAVLISALQTPKRKAKEGRSPSEHVLSASSAGAMVWLQRIYHGLLLFLLSGLAAVSVSSALFMMFRWLGMEHSVNLTIAAFAFSILWASLAVYVGSQRATMRKSIIILGLAIIPAAALAFKS</sequence>
<evidence type="ECO:0000313" key="3">
    <source>
        <dbReference type="Proteomes" id="UP001500713"/>
    </source>
</evidence>
<feature type="transmembrane region" description="Helical" evidence="1">
    <location>
        <begin position="146"/>
        <end position="165"/>
    </location>
</feature>
<name>A0ABN1AIS5_9SPHN</name>
<protein>
    <submittedName>
        <fullName evidence="2">Uncharacterized protein</fullName>
    </submittedName>
</protein>
<feature type="transmembrane region" description="Helical" evidence="1">
    <location>
        <begin position="6"/>
        <end position="22"/>
    </location>
</feature>
<proteinExistence type="predicted"/>
<accession>A0ABN1AIS5</accession>
<feature type="transmembrane region" description="Helical" evidence="1">
    <location>
        <begin position="177"/>
        <end position="193"/>
    </location>
</feature>
<keyword evidence="1" id="KW-1133">Transmembrane helix</keyword>
<feature type="transmembrane region" description="Helical" evidence="1">
    <location>
        <begin position="116"/>
        <end position="140"/>
    </location>
</feature>
<feature type="transmembrane region" description="Helical" evidence="1">
    <location>
        <begin position="34"/>
        <end position="53"/>
    </location>
</feature>
<dbReference type="Proteomes" id="UP001500713">
    <property type="component" value="Unassembled WGS sequence"/>
</dbReference>
<evidence type="ECO:0000313" key="2">
    <source>
        <dbReference type="EMBL" id="GAA0477579.1"/>
    </source>
</evidence>